<proteinExistence type="predicted"/>
<accession>K9ZXE7</accession>
<name>K9ZXE7_DEIPD</name>
<feature type="chain" id="PRO_5003939372" evidence="1">
    <location>
        <begin position="18"/>
        <end position="354"/>
    </location>
</feature>
<dbReference type="Gene3D" id="3.40.50.1110">
    <property type="entry name" value="SGNH hydrolase"/>
    <property type="match status" value="1"/>
</dbReference>
<dbReference type="PANTHER" id="PTHR30383:SF5">
    <property type="entry name" value="SGNH HYDROLASE-TYPE ESTERASE DOMAIN-CONTAINING PROTEIN"/>
    <property type="match status" value="1"/>
</dbReference>
<dbReference type="RefSeq" id="WP_015234643.1">
    <property type="nucleotide sequence ID" value="NC_019793.1"/>
</dbReference>
<dbReference type="PANTHER" id="PTHR30383">
    <property type="entry name" value="THIOESTERASE 1/PROTEASE 1/LYSOPHOSPHOLIPASE L1"/>
    <property type="match status" value="1"/>
</dbReference>
<evidence type="ECO:0000313" key="2">
    <source>
        <dbReference type="EMBL" id="AFZ66333.1"/>
    </source>
</evidence>
<dbReference type="GO" id="GO:0004622">
    <property type="term" value="F:phosphatidylcholine lysophospholipase activity"/>
    <property type="evidence" value="ECO:0007669"/>
    <property type="project" value="TreeGrafter"/>
</dbReference>
<reference evidence="3" key="1">
    <citation type="submission" date="2012-03" db="EMBL/GenBank/DDBJ databases">
        <title>Complete sequence of chromosome of Deinococcus peraridilitoris DSM 19664.</title>
        <authorList>
            <person name="Lucas S."/>
            <person name="Copeland A."/>
            <person name="Lapidus A."/>
            <person name="Glavina del Rio T."/>
            <person name="Dalin E."/>
            <person name="Tice H."/>
            <person name="Bruce D."/>
            <person name="Goodwin L."/>
            <person name="Pitluck S."/>
            <person name="Peters L."/>
            <person name="Mikhailova N."/>
            <person name="Lu M."/>
            <person name="Kyrpides N."/>
            <person name="Mavromatis K."/>
            <person name="Ivanova N."/>
            <person name="Brettin T."/>
            <person name="Detter J.C."/>
            <person name="Han C."/>
            <person name="Larimer F."/>
            <person name="Land M."/>
            <person name="Hauser L."/>
            <person name="Markowitz V."/>
            <person name="Cheng J.-F."/>
            <person name="Hugenholtz P."/>
            <person name="Woyke T."/>
            <person name="Wu D."/>
            <person name="Pukall R."/>
            <person name="Steenblock K."/>
            <person name="Brambilla E."/>
            <person name="Klenk H.-P."/>
            <person name="Eisen J.A."/>
        </authorList>
    </citation>
    <scope>NUCLEOTIDE SEQUENCE [LARGE SCALE GENOMIC DNA]</scope>
    <source>
        <strain evidence="3">DSM 19664 / LMG 22246 / CIP 109416 / KR-200</strain>
    </source>
</reference>
<dbReference type="InterPro" id="IPR051532">
    <property type="entry name" value="Ester_Hydrolysis_Enzymes"/>
</dbReference>
<keyword evidence="1" id="KW-0732">Signal</keyword>
<protein>
    <submittedName>
        <fullName evidence="2">Phospholipase/lecithinase/hemolysin</fullName>
    </submittedName>
</protein>
<keyword evidence="3" id="KW-1185">Reference proteome</keyword>
<sequence>MKRLALFSLTCLVTGGAAPVAQNQPAGAPPAAEPARYVSLGDSLTAGYQSAGLRADGQRRAYPVVLAQSLGLSFSPPLGQDPGCPPPLGARVSATSCQRQNPGASVTNFAVPEARVEDLARASARTVPSNARALYQLIVGEEDTQVSAALKARPQLVTLWVGANNVLGAALNGNPGAATTPQAFEQAYGSLLSALRPSGAKLVLLTVPDVTAVPALVPGTQLAAFGLGDASCRGSTSRISITRLFTGSLPLSCTTPEALTASETRSLQGTIAAYNDSIRRLAAREGAEVFEVSTVQLAQDATYDPGSGAPFGPDYSLDGIHPSSAAHERLARALAAFVRSRFGSDLRSAAGTQP</sequence>
<dbReference type="InterPro" id="IPR001087">
    <property type="entry name" value="GDSL"/>
</dbReference>
<dbReference type="Pfam" id="PF00657">
    <property type="entry name" value="Lipase_GDSL"/>
    <property type="match status" value="1"/>
</dbReference>
<dbReference type="SUPFAM" id="SSF52266">
    <property type="entry name" value="SGNH hydrolase"/>
    <property type="match status" value="1"/>
</dbReference>
<dbReference type="eggNOG" id="COG3240">
    <property type="taxonomic scope" value="Bacteria"/>
</dbReference>
<dbReference type="Proteomes" id="UP000010467">
    <property type="component" value="Chromosome"/>
</dbReference>
<dbReference type="HOGENOM" id="CLU_045521_0_0_0"/>
<evidence type="ECO:0000256" key="1">
    <source>
        <dbReference type="SAM" id="SignalP"/>
    </source>
</evidence>
<organism evidence="2 3">
    <name type="scientific">Deinococcus peraridilitoris (strain DSM 19664 / LMG 22246 / CIP 109416 / KR-200)</name>
    <dbReference type="NCBI Taxonomy" id="937777"/>
    <lineage>
        <taxon>Bacteria</taxon>
        <taxon>Thermotogati</taxon>
        <taxon>Deinococcota</taxon>
        <taxon>Deinococci</taxon>
        <taxon>Deinococcales</taxon>
        <taxon>Deinococcaceae</taxon>
        <taxon>Deinococcus</taxon>
    </lineage>
</organism>
<evidence type="ECO:0000313" key="3">
    <source>
        <dbReference type="Proteomes" id="UP000010467"/>
    </source>
</evidence>
<dbReference type="STRING" id="937777.Deipe_0754"/>
<dbReference type="OrthoDB" id="57953at2"/>
<feature type="signal peptide" evidence="1">
    <location>
        <begin position="1"/>
        <end position="17"/>
    </location>
</feature>
<gene>
    <name evidence="2" type="ordered locus">Deipe_0754</name>
</gene>
<dbReference type="KEGG" id="dpd:Deipe_0754"/>
<dbReference type="InterPro" id="IPR036514">
    <property type="entry name" value="SGNH_hydro_sf"/>
</dbReference>
<dbReference type="EMBL" id="CP003382">
    <property type="protein sequence ID" value="AFZ66333.1"/>
    <property type="molecule type" value="Genomic_DNA"/>
</dbReference>
<dbReference type="AlphaFoldDB" id="K9ZXE7"/>
<dbReference type="PATRIC" id="fig|937777.3.peg.760"/>